<proteinExistence type="predicted"/>
<dbReference type="InterPro" id="IPR027385">
    <property type="entry name" value="Beta-barrel_OMP"/>
</dbReference>
<evidence type="ECO:0000313" key="4">
    <source>
        <dbReference type="EMBL" id="MDQ9127627.1"/>
    </source>
</evidence>
<accession>A0AAJ2D7U3</accession>
<dbReference type="Proteomes" id="UP001224622">
    <property type="component" value="Unassembled WGS sequence"/>
</dbReference>
<feature type="chain" id="PRO_5042578471" evidence="2">
    <location>
        <begin position="22"/>
        <end position="172"/>
    </location>
</feature>
<comment type="caution">
    <text evidence="4">The sequence shown here is derived from an EMBL/GenBank/DDBJ whole genome shotgun (WGS) entry which is preliminary data.</text>
</comment>
<name>A0AAJ2D7U3_SERFO</name>
<evidence type="ECO:0000256" key="2">
    <source>
        <dbReference type="SAM" id="SignalP"/>
    </source>
</evidence>
<dbReference type="Pfam" id="PF13505">
    <property type="entry name" value="OMP_b-brl"/>
    <property type="match status" value="1"/>
</dbReference>
<dbReference type="InterPro" id="IPR011250">
    <property type="entry name" value="OMP/PagP_B-barrel"/>
</dbReference>
<dbReference type="AlphaFoldDB" id="A0AAJ2D7U3"/>
<keyword evidence="1 2" id="KW-0732">Signal</keyword>
<evidence type="ECO:0000259" key="3">
    <source>
        <dbReference type="Pfam" id="PF13505"/>
    </source>
</evidence>
<organism evidence="4 5">
    <name type="scientific">Serratia fonticola</name>
    <dbReference type="NCBI Taxonomy" id="47917"/>
    <lineage>
        <taxon>Bacteria</taxon>
        <taxon>Pseudomonadati</taxon>
        <taxon>Pseudomonadota</taxon>
        <taxon>Gammaproteobacteria</taxon>
        <taxon>Enterobacterales</taxon>
        <taxon>Yersiniaceae</taxon>
        <taxon>Serratia</taxon>
    </lineage>
</organism>
<dbReference type="RefSeq" id="WP_074029743.1">
    <property type="nucleotide sequence ID" value="NZ_JAVIGA010000014.1"/>
</dbReference>
<evidence type="ECO:0000313" key="5">
    <source>
        <dbReference type="Proteomes" id="UP001224622"/>
    </source>
</evidence>
<sequence>MKIKKTCYAILFLIAPLSALAGQELSLNSGVTYIEGNDAGGHIQIGYQYDFTKNLGIYTGYAYGHANVAGDTTFIISDGYAHPENITYHTIPLALQATLPLGHHSLYIRAGTNIYHEDNTIESKNGLGLYGAIGWKYYFGDERHWNIGLSYQRMKMHNYNANIGTFDIGYGF</sequence>
<gene>
    <name evidence="4" type="ORF">RDT67_14435</name>
</gene>
<dbReference type="SUPFAM" id="SSF56925">
    <property type="entry name" value="OMPA-like"/>
    <property type="match status" value="1"/>
</dbReference>
<reference evidence="4" key="1">
    <citation type="submission" date="2023-08" db="EMBL/GenBank/DDBJ databases">
        <title>The Comparative Genomic Analysis of Yersiniaceae from Polar Regions.</title>
        <authorList>
            <person name="Goncharov A."/>
            <person name="Aslanov B."/>
            <person name="Kolodzhieva V."/>
            <person name="Azarov D."/>
            <person name="Mochov A."/>
            <person name="Lebedeva E."/>
        </authorList>
    </citation>
    <scope>NUCLEOTIDE SEQUENCE</scope>
    <source>
        <strain evidence="4">Vf</strain>
    </source>
</reference>
<dbReference type="EMBL" id="JAVIGA010000014">
    <property type="protein sequence ID" value="MDQ9127627.1"/>
    <property type="molecule type" value="Genomic_DNA"/>
</dbReference>
<feature type="domain" description="Outer membrane protein beta-barrel" evidence="3">
    <location>
        <begin position="10"/>
        <end position="172"/>
    </location>
</feature>
<feature type="signal peptide" evidence="2">
    <location>
        <begin position="1"/>
        <end position="21"/>
    </location>
</feature>
<protein>
    <submittedName>
        <fullName evidence="4">Outer membrane beta-barrel protein</fullName>
    </submittedName>
</protein>
<evidence type="ECO:0000256" key="1">
    <source>
        <dbReference type="ARBA" id="ARBA00022729"/>
    </source>
</evidence>